<evidence type="ECO:0000256" key="1">
    <source>
        <dbReference type="SAM" id="SignalP"/>
    </source>
</evidence>
<keyword evidence="1" id="KW-0732">Signal</keyword>
<feature type="chain" id="PRO_5046893049" description="Secreted protein" evidence="1">
    <location>
        <begin position="24"/>
        <end position="94"/>
    </location>
</feature>
<name>A0ABR3DQY4_NEUIN</name>
<reference evidence="2 3" key="1">
    <citation type="submission" date="2023-09" db="EMBL/GenBank/DDBJ databases">
        <title>Multi-omics analysis of a traditional fermented food reveals byproduct-associated fungal strains for waste-to-food upcycling.</title>
        <authorList>
            <consortium name="Lawrence Berkeley National Laboratory"/>
            <person name="Rekdal V.M."/>
            <person name="Villalobos-Escobedo J.M."/>
            <person name="Rodriguez-Valeron N."/>
            <person name="Garcia M.O."/>
            <person name="Vasquez D.P."/>
            <person name="Damayanti I."/>
            <person name="Sorensen P.M."/>
            <person name="Baidoo E.E."/>
            <person name="De Carvalho A.C."/>
            <person name="Riley R."/>
            <person name="Lipzen A."/>
            <person name="He G."/>
            <person name="Yan M."/>
            <person name="Haridas S."/>
            <person name="Daum C."/>
            <person name="Yoshinaga Y."/>
            <person name="Ng V."/>
            <person name="Grigoriev I.V."/>
            <person name="Munk R."/>
            <person name="Nuraida L."/>
            <person name="Wijaya C.H."/>
            <person name="Morales P.-C."/>
            <person name="Keasling J.D."/>
        </authorList>
    </citation>
    <scope>NUCLEOTIDE SEQUENCE [LARGE SCALE GENOMIC DNA]</scope>
    <source>
        <strain evidence="2 3">FGSC 2613</strain>
    </source>
</reference>
<proteinExistence type="predicted"/>
<keyword evidence="3" id="KW-1185">Reference proteome</keyword>
<gene>
    <name evidence="2" type="ORF">QR685DRAFT_511636</name>
</gene>
<organism evidence="2 3">
    <name type="scientific">Neurospora intermedia</name>
    <dbReference type="NCBI Taxonomy" id="5142"/>
    <lineage>
        <taxon>Eukaryota</taxon>
        <taxon>Fungi</taxon>
        <taxon>Dikarya</taxon>
        <taxon>Ascomycota</taxon>
        <taxon>Pezizomycotina</taxon>
        <taxon>Sordariomycetes</taxon>
        <taxon>Sordariomycetidae</taxon>
        <taxon>Sordariales</taxon>
        <taxon>Sordariaceae</taxon>
        <taxon>Neurospora</taxon>
    </lineage>
</organism>
<dbReference type="EMBL" id="JAVLET010000001">
    <property type="protein sequence ID" value="KAL0475085.1"/>
    <property type="molecule type" value="Genomic_DNA"/>
</dbReference>
<accession>A0ABR3DQY4</accession>
<evidence type="ECO:0008006" key="4">
    <source>
        <dbReference type="Google" id="ProtNLM"/>
    </source>
</evidence>
<feature type="signal peptide" evidence="1">
    <location>
        <begin position="1"/>
        <end position="23"/>
    </location>
</feature>
<protein>
    <recommendedName>
        <fullName evidence="4">Secreted protein</fullName>
    </recommendedName>
</protein>
<sequence>MIRGRSTALQSSCVWRLFWGCLGFRCDAHWKMVEVCWVGVDSRFRRGNRTRPQHFMCPGFTVATSKQRFQSAAPCLGRSLTIFVAGRRLERHFW</sequence>
<dbReference type="Proteomes" id="UP001451303">
    <property type="component" value="Unassembled WGS sequence"/>
</dbReference>
<evidence type="ECO:0000313" key="2">
    <source>
        <dbReference type="EMBL" id="KAL0475085.1"/>
    </source>
</evidence>
<evidence type="ECO:0000313" key="3">
    <source>
        <dbReference type="Proteomes" id="UP001451303"/>
    </source>
</evidence>
<comment type="caution">
    <text evidence="2">The sequence shown here is derived from an EMBL/GenBank/DDBJ whole genome shotgun (WGS) entry which is preliminary data.</text>
</comment>